<dbReference type="PRINTS" id="PR00420">
    <property type="entry name" value="RNGMNOXGNASE"/>
</dbReference>
<evidence type="ECO:0000256" key="1">
    <source>
        <dbReference type="ARBA" id="ARBA00022630"/>
    </source>
</evidence>
<evidence type="ECO:0000259" key="3">
    <source>
        <dbReference type="Pfam" id="PF01494"/>
    </source>
</evidence>
<keyword evidence="2" id="KW-0274">FAD</keyword>
<reference evidence="5" key="1">
    <citation type="submission" date="2014-02" db="EMBL/GenBank/DDBJ databases">
        <authorList>
            <person name="Gan H."/>
        </authorList>
    </citation>
    <scope>NUCLEOTIDE SEQUENCE [LARGE SCALE GENOMIC DNA]</scope>
    <source>
        <strain evidence="5">S1</strain>
    </source>
</reference>
<reference evidence="5" key="2">
    <citation type="submission" date="2014-11" db="EMBL/GenBank/DDBJ databases">
        <title>Draft genome sequence of Hydrogenophaga intermedia S1.</title>
        <authorList>
            <person name="Gan H.M."/>
            <person name="Chew T.H."/>
            <person name="Stolz A."/>
        </authorList>
    </citation>
    <scope>NUCLEOTIDE SEQUENCE [LARGE SCALE GENOMIC DNA]</scope>
    <source>
        <strain evidence="5">S1</strain>
    </source>
</reference>
<dbReference type="PANTHER" id="PTHR43004:SF3">
    <property type="entry name" value="P-HYDROXYBENZOATE HYDROXYLASE"/>
    <property type="match status" value="1"/>
</dbReference>
<sequence length="392" mass="43938">MKTQVAIVGAGPAGMLLSEILHQHGIDSVVVERQTRQHVQSRIRAGVLEQTTVDMLRQYGLAERMDREGHEHDGMKIVWAGRSSFFIDVRRHVGKRFVAYGQTSIQEDLFAAADRRQARLVFGASNVALHGVDGDQPRVSFELDGQPDTIECDYIAGCDGFHGVSRRTIPATVLKEFEKVYPFGWLGILTPRPPLPDIVYANHPRGFALASMRSPTMSRYYIQVPLDTAIEDWSDERFWEELKARYPADLAAAIVEGPSVEKSIAPLRSYVAEPMSYGRLFLAGDAAHIVPPTGAKGLNLAFSDVHYLSRALVARYKNGRSDLLDSYSDTALRRVWHSVRTSWYLTNLLHRFPTTTAFDQRTQEYELEFLKSSPSAQVALAEQYAGLPLEQT</sequence>
<dbReference type="Gene3D" id="3.30.9.10">
    <property type="entry name" value="D-Amino Acid Oxidase, subunit A, domain 2"/>
    <property type="match status" value="1"/>
</dbReference>
<dbReference type="SUPFAM" id="SSF54373">
    <property type="entry name" value="FAD-linked reductases, C-terminal domain"/>
    <property type="match status" value="1"/>
</dbReference>
<dbReference type="InterPro" id="IPR036188">
    <property type="entry name" value="FAD/NAD-bd_sf"/>
</dbReference>
<proteinExistence type="predicted"/>
<dbReference type="GO" id="GO:0043639">
    <property type="term" value="P:benzoate catabolic process"/>
    <property type="evidence" value="ECO:0007669"/>
    <property type="project" value="InterPro"/>
</dbReference>
<dbReference type="PANTHER" id="PTHR43004">
    <property type="entry name" value="TRK SYSTEM POTASSIUM UPTAKE PROTEIN"/>
    <property type="match status" value="1"/>
</dbReference>
<evidence type="ECO:0000313" key="4">
    <source>
        <dbReference type="EMBL" id="CDN90064.1"/>
    </source>
</evidence>
<dbReference type="InterPro" id="IPR002938">
    <property type="entry name" value="FAD-bd"/>
</dbReference>
<dbReference type="RefSeq" id="WP_009518973.1">
    <property type="nucleotide sequence ID" value="NZ_CCAE010000063.1"/>
</dbReference>
<keyword evidence="4" id="KW-0560">Oxidoreductase</keyword>
<feature type="domain" description="FAD-binding" evidence="3">
    <location>
        <begin position="2"/>
        <end position="341"/>
    </location>
</feature>
<gene>
    <name evidence="4" type="ORF">BN948_04505</name>
</gene>
<dbReference type="SUPFAM" id="SSF51905">
    <property type="entry name" value="FAD/NAD(P)-binding domain"/>
    <property type="match status" value="1"/>
</dbReference>
<dbReference type="InterPro" id="IPR050641">
    <property type="entry name" value="RIFMO-like"/>
</dbReference>
<keyword evidence="1" id="KW-0285">Flavoprotein</keyword>
<dbReference type="EC" id="1.14.13.2" evidence="4"/>
<keyword evidence="5" id="KW-1185">Reference proteome</keyword>
<dbReference type="Pfam" id="PF01494">
    <property type="entry name" value="FAD_binding_3"/>
    <property type="match status" value="1"/>
</dbReference>
<keyword evidence="4" id="KW-0503">Monooxygenase</keyword>
<accession>A0A1L1PMN8</accession>
<dbReference type="EMBL" id="CCAE010000063">
    <property type="protein sequence ID" value="CDN90064.1"/>
    <property type="molecule type" value="Genomic_DNA"/>
</dbReference>
<dbReference type="GO" id="GO:0018659">
    <property type="term" value="F:4-hydroxybenzoate 3-monooxygenase activity"/>
    <property type="evidence" value="ECO:0007669"/>
    <property type="project" value="UniProtKB-EC"/>
</dbReference>
<name>A0A1L1PMN8_HYDIT</name>
<dbReference type="GO" id="GO:0071949">
    <property type="term" value="F:FAD binding"/>
    <property type="evidence" value="ECO:0007669"/>
    <property type="project" value="InterPro"/>
</dbReference>
<evidence type="ECO:0000313" key="5">
    <source>
        <dbReference type="Proteomes" id="UP000028878"/>
    </source>
</evidence>
<organism evidence="4 5">
    <name type="scientific">Hydrogenophaga intermedia</name>
    <dbReference type="NCBI Taxonomy" id="65786"/>
    <lineage>
        <taxon>Bacteria</taxon>
        <taxon>Pseudomonadati</taxon>
        <taxon>Pseudomonadota</taxon>
        <taxon>Betaproteobacteria</taxon>
        <taxon>Burkholderiales</taxon>
        <taxon>Comamonadaceae</taxon>
        <taxon>Hydrogenophaga</taxon>
    </lineage>
</organism>
<dbReference type="InterPro" id="IPR012733">
    <property type="entry name" value="HB_mOase"/>
</dbReference>
<dbReference type="NCBIfam" id="NF006091">
    <property type="entry name" value="PRK08243.1"/>
    <property type="match status" value="1"/>
</dbReference>
<dbReference type="NCBIfam" id="TIGR02360">
    <property type="entry name" value="pbenz_hydroxyl"/>
    <property type="match status" value="1"/>
</dbReference>
<protein>
    <submittedName>
        <fullName evidence="4">4-hydroxybenzoate 3-monooxygenase</fullName>
        <ecNumber evidence="4">1.14.13.2</ecNumber>
    </submittedName>
</protein>
<dbReference type="Gene3D" id="3.50.50.60">
    <property type="entry name" value="FAD/NAD(P)-binding domain"/>
    <property type="match status" value="1"/>
</dbReference>
<dbReference type="AlphaFoldDB" id="A0A1L1PMN8"/>
<evidence type="ECO:0000256" key="2">
    <source>
        <dbReference type="ARBA" id="ARBA00022827"/>
    </source>
</evidence>
<dbReference type="Proteomes" id="UP000028878">
    <property type="component" value="Unassembled WGS sequence"/>
</dbReference>